<dbReference type="PANTHER" id="PTHR10426:SF88">
    <property type="entry name" value="ADIPOCYTE PLASMA MEMBRANE-ASSOCIATED PROTEIN HEMOMUCIN-RELATED"/>
    <property type="match status" value="1"/>
</dbReference>
<feature type="region of interest" description="Disordered" evidence="1">
    <location>
        <begin position="1"/>
        <end position="36"/>
    </location>
</feature>
<protein>
    <recommendedName>
        <fullName evidence="4">Gluconolaconase</fullName>
    </recommendedName>
</protein>
<evidence type="ECO:0000313" key="3">
    <source>
        <dbReference type="Proteomes" id="UP000218899"/>
    </source>
</evidence>
<evidence type="ECO:0000256" key="1">
    <source>
        <dbReference type="SAM" id="MobiDB-lite"/>
    </source>
</evidence>
<dbReference type="SUPFAM" id="SSF101898">
    <property type="entry name" value="NHL repeat"/>
    <property type="match status" value="1"/>
</dbReference>
<dbReference type="Gene3D" id="2.120.10.30">
    <property type="entry name" value="TolB, C-terminal domain"/>
    <property type="match status" value="1"/>
</dbReference>
<sequence length="314" mass="33647">MVHAEGEGDHGPEHDADEKDFELGQHGGSHLKHSERARARKVGRFRAALIVAAVCSAGAAGADPRMAPGWTCAIVAEGLPAVDNLAFAADGALYATLELARGGRLVRLDAGRPRTVLGELDRPDGLHIRDDRAYVTEEVMNGRVLEVELATGRTRTLARLRAPEGIAVLPDGDVLVTEDRMDGRLLRVRRRGTVETVLASLARPEGIAAGGDGTVYVAETATGRILRYRNGERSVTFEGLTQPDQVALAPDGALWITEDASPGRLLRLIDERLETIAMGLTFPQGIALALDGRVMVAEQGRARVLAIARRKSPQ</sequence>
<accession>A0A1B4V1E3</accession>
<dbReference type="KEGG" id="sva:SVA_0739"/>
<keyword evidence="3" id="KW-1185">Reference proteome</keyword>
<evidence type="ECO:0000313" key="2">
    <source>
        <dbReference type="EMBL" id="BAU47318.1"/>
    </source>
</evidence>
<dbReference type="GO" id="GO:0012505">
    <property type="term" value="C:endomembrane system"/>
    <property type="evidence" value="ECO:0007669"/>
    <property type="project" value="TreeGrafter"/>
</dbReference>
<proteinExistence type="predicted"/>
<dbReference type="GO" id="GO:0016787">
    <property type="term" value="F:hydrolase activity"/>
    <property type="evidence" value="ECO:0007669"/>
    <property type="project" value="TreeGrafter"/>
</dbReference>
<gene>
    <name evidence="2" type="ORF">SVA_0739</name>
</gene>
<name>A0A1B4V1E3_9GAMM</name>
<evidence type="ECO:0008006" key="4">
    <source>
        <dbReference type="Google" id="ProtNLM"/>
    </source>
</evidence>
<dbReference type="PANTHER" id="PTHR10426">
    <property type="entry name" value="STRICTOSIDINE SYNTHASE-RELATED"/>
    <property type="match status" value="1"/>
</dbReference>
<dbReference type="AlphaFoldDB" id="A0A1B4V1E3"/>
<organism evidence="2 3">
    <name type="scientific">Sulfurifustis variabilis</name>
    <dbReference type="NCBI Taxonomy" id="1675686"/>
    <lineage>
        <taxon>Bacteria</taxon>
        <taxon>Pseudomonadati</taxon>
        <taxon>Pseudomonadota</taxon>
        <taxon>Gammaproteobacteria</taxon>
        <taxon>Acidiferrobacterales</taxon>
        <taxon>Acidiferrobacteraceae</taxon>
        <taxon>Sulfurifustis</taxon>
    </lineage>
</organism>
<dbReference type="EMBL" id="AP014936">
    <property type="protein sequence ID" value="BAU47318.1"/>
    <property type="molecule type" value="Genomic_DNA"/>
</dbReference>
<dbReference type="Proteomes" id="UP000218899">
    <property type="component" value="Chromosome"/>
</dbReference>
<dbReference type="InterPro" id="IPR011042">
    <property type="entry name" value="6-blade_b-propeller_TolB-like"/>
</dbReference>
<feature type="compositionally biased region" description="Basic and acidic residues" evidence="1">
    <location>
        <begin position="1"/>
        <end position="23"/>
    </location>
</feature>
<reference evidence="2 3" key="1">
    <citation type="submission" date="2015-08" db="EMBL/GenBank/DDBJ databases">
        <title>Complete genome sequence of Sulfurifustis variabilis.</title>
        <authorList>
            <person name="Miura A."/>
            <person name="Kojima H."/>
            <person name="Fukui M."/>
        </authorList>
    </citation>
    <scope>NUCLEOTIDE SEQUENCE [LARGE SCALE GENOMIC DNA]</scope>
    <source>
        <strain evidence="3">skN76</strain>
    </source>
</reference>